<keyword evidence="7" id="KW-1185">Reference proteome</keyword>
<comment type="function">
    <text evidence="4">Has an important function as a repair enzyme for proteins that have been inactivated by oxidation. Catalyzes the reversible oxidation-reduction of methionine sulfoxide in proteins to methionine.</text>
</comment>
<organism evidence="6 7">
    <name type="scientific">Taishania pollutisoli</name>
    <dbReference type="NCBI Taxonomy" id="2766479"/>
    <lineage>
        <taxon>Bacteria</taxon>
        <taxon>Pseudomonadati</taxon>
        <taxon>Bacteroidota</taxon>
        <taxon>Flavobacteriia</taxon>
        <taxon>Flavobacteriales</taxon>
        <taxon>Crocinitomicaceae</taxon>
        <taxon>Taishania</taxon>
    </lineage>
</organism>
<dbReference type="GO" id="GO:0034599">
    <property type="term" value="P:cellular response to oxidative stress"/>
    <property type="evidence" value="ECO:0007669"/>
    <property type="project" value="TreeGrafter"/>
</dbReference>
<evidence type="ECO:0000313" key="7">
    <source>
        <dbReference type="Proteomes" id="UP000652681"/>
    </source>
</evidence>
<dbReference type="AlphaFoldDB" id="A0A8J6PD58"/>
<evidence type="ECO:0000313" key="6">
    <source>
        <dbReference type="EMBL" id="MBC9811045.1"/>
    </source>
</evidence>
<comment type="caution">
    <text evidence="6">The sequence shown here is derived from an EMBL/GenBank/DDBJ whole genome shotgun (WGS) entry which is preliminary data.</text>
</comment>
<dbReference type="HAMAP" id="MF_01401">
    <property type="entry name" value="MsrA"/>
    <property type="match status" value="1"/>
</dbReference>
<gene>
    <name evidence="4 6" type="primary">msrA</name>
    <name evidence="6" type="ORF">H9Y05_01020</name>
</gene>
<dbReference type="InterPro" id="IPR002569">
    <property type="entry name" value="Met_Sox_Rdtase_MsrA_dom"/>
</dbReference>
<dbReference type="InterPro" id="IPR050162">
    <property type="entry name" value="MsrA_MetSO_reductase"/>
</dbReference>
<name>A0A8J6PD58_9FLAO</name>
<keyword evidence="1 4" id="KW-0560">Oxidoreductase</keyword>
<dbReference type="PROSITE" id="PS51257">
    <property type="entry name" value="PROKAR_LIPOPROTEIN"/>
    <property type="match status" value="1"/>
</dbReference>
<accession>A0A8J6PD58</accession>
<comment type="catalytic activity">
    <reaction evidence="3 4">
        <text>[thioredoxin]-disulfide + L-methionine + H2O = L-methionine (S)-S-oxide + [thioredoxin]-dithiol</text>
        <dbReference type="Rhea" id="RHEA:19993"/>
        <dbReference type="Rhea" id="RHEA-COMP:10698"/>
        <dbReference type="Rhea" id="RHEA-COMP:10700"/>
        <dbReference type="ChEBI" id="CHEBI:15377"/>
        <dbReference type="ChEBI" id="CHEBI:29950"/>
        <dbReference type="ChEBI" id="CHEBI:50058"/>
        <dbReference type="ChEBI" id="CHEBI:57844"/>
        <dbReference type="ChEBI" id="CHEBI:58772"/>
        <dbReference type="EC" id="1.8.4.11"/>
    </reaction>
</comment>
<dbReference type="Pfam" id="PF01625">
    <property type="entry name" value="PMSR"/>
    <property type="match status" value="1"/>
</dbReference>
<dbReference type="EC" id="1.8.4.11" evidence="4"/>
<sequence>MKRINILSFASMLVVLIIGCGNTSYNQSKTEMEKTDISGTDTTKQVIYFAGGCFWGTEHFFKQVKGVTGTEVGYANGHTKNPTYQDVVYKNTGFAETVKVTYDPEQVQLNLLLELFFKTIDPTSINRQGNDVGTQYRSGVYYTSEDQLPAIQEMMREVAKNYDQPLAVEVKPLQNFYTAEEYHQNYLDKNPGGYCHINPALFETAKKANR</sequence>
<evidence type="ECO:0000256" key="1">
    <source>
        <dbReference type="ARBA" id="ARBA00023002"/>
    </source>
</evidence>
<evidence type="ECO:0000256" key="2">
    <source>
        <dbReference type="ARBA" id="ARBA00047806"/>
    </source>
</evidence>
<dbReference type="Proteomes" id="UP000652681">
    <property type="component" value="Unassembled WGS sequence"/>
</dbReference>
<reference evidence="6" key="1">
    <citation type="submission" date="2020-09" db="EMBL/GenBank/DDBJ databases">
        <title>Taishania pollutisoli gen. nov., sp. nov., Isolated from Tetrabromobisphenol A-Contaminated Soil.</title>
        <authorList>
            <person name="Chen Q."/>
        </authorList>
    </citation>
    <scope>NUCLEOTIDE SEQUENCE</scope>
    <source>
        <strain evidence="6">CZZ-1</strain>
    </source>
</reference>
<evidence type="ECO:0000256" key="4">
    <source>
        <dbReference type="HAMAP-Rule" id="MF_01401"/>
    </source>
</evidence>
<comment type="catalytic activity">
    <reaction evidence="2 4">
        <text>L-methionyl-[protein] + [thioredoxin]-disulfide + H2O = L-methionyl-(S)-S-oxide-[protein] + [thioredoxin]-dithiol</text>
        <dbReference type="Rhea" id="RHEA:14217"/>
        <dbReference type="Rhea" id="RHEA-COMP:10698"/>
        <dbReference type="Rhea" id="RHEA-COMP:10700"/>
        <dbReference type="Rhea" id="RHEA-COMP:12313"/>
        <dbReference type="Rhea" id="RHEA-COMP:12315"/>
        <dbReference type="ChEBI" id="CHEBI:15377"/>
        <dbReference type="ChEBI" id="CHEBI:16044"/>
        <dbReference type="ChEBI" id="CHEBI:29950"/>
        <dbReference type="ChEBI" id="CHEBI:44120"/>
        <dbReference type="ChEBI" id="CHEBI:50058"/>
        <dbReference type="EC" id="1.8.4.11"/>
    </reaction>
</comment>
<feature type="domain" description="Peptide methionine sulphoxide reductase MsrA" evidence="5">
    <location>
        <begin position="47"/>
        <end position="196"/>
    </location>
</feature>
<protein>
    <recommendedName>
        <fullName evidence="4">Peptide methionine sulfoxide reductase MsrA</fullName>
        <shortName evidence="4">Protein-methionine-S-oxide reductase</shortName>
        <ecNumber evidence="4">1.8.4.11</ecNumber>
    </recommendedName>
    <alternativeName>
        <fullName evidence="4">Peptide-methionine (S)-S-oxide reductase</fullName>
        <shortName evidence="4">Peptide Met(O) reductase</shortName>
    </alternativeName>
</protein>
<comment type="similarity">
    <text evidence="4">Belongs to the MsrA Met sulfoxide reductase family.</text>
</comment>
<dbReference type="PANTHER" id="PTHR42799">
    <property type="entry name" value="MITOCHONDRIAL PEPTIDE METHIONINE SULFOXIDE REDUCTASE"/>
    <property type="match status" value="1"/>
</dbReference>
<evidence type="ECO:0000259" key="5">
    <source>
        <dbReference type="Pfam" id="PF01625"/>
    </source>
</evidence>
<dbReference type="InterPro" id="IPR036509">
    <property type="entry name" value="Met_Sox_Rdtase_MsrA_sf"/>
</dbReference>
<proteinExistence type="inferred from homology"/>
<dbReference type="EMBL" id="JACVEL010000001">
    <property type="protein sequence ID" value="MBC9811045.1"/>
    <property type="molecule type" value="Genomic_DNA"/>
</dbReference>
<dbReference type="NCBIfam" id="TIGR00401">
    <property type="entry name" value="msrA"/>
    <property type="match status" value="1"/>
</dbReference>
<evidence type="ECO:0000256" key="3">
    <source>
        <dbReference type="ARBA" id="ARBA00048782"/>
    </source>
</evidence>
<dbReference type="Gene3D" id="3.30.1060.10">
    <property type="entry name" value="Peptide methionine sulphoxide reductase MsrA"/>
    <property type="match status" value="1"/>
</dbReference>
<dbReference type="GO" id="GO:0005737">
    <property type="term" value="C:cytoplasm"/>
    <property type="evidence" value="ECO:0007669"/>
    <property type="project" value="TreeGrafter"/>
</dbReference>
<dbReference type="SUPFAM" id="SSF55068">
    <property type="entry name" value="Peptide methionine sulfoxide reductase"/>
    <property type="match status" value="1"/>
</dbReference>
<dbReference type="PANTHER" id="PTHR42799:SF2">
    <property type="entry name" value="MITOCHONDRIAL PEPTIDE METHIONINE SULFOXIDE REDUCTASE"/>
    <property type="match status" value="1"/>
</dbReference>
<dbReference type="GO" id="GO:0008113">
    <property type="term" value="F:peptide-methionine (S)-S-oxide reductase activity"/>
    <property type="evidence" value="ECO:0007669"/>
    <property type="project" value="UniProtKB-UniRule"/>
</dbReference>
<feature type="active site" evidence="4">
    <location>
        <position position="53"/>
    </location>
</feature>